<dbReference type="Proteomes" id="UP000830167">
    <property type="component" value="Chromosome"/>
</dbReference>
<organism evidence="3 4">
    <name type="scientific">Fodinisporobacter ferrooxydans</name>
    <dbReference type="NCBI Taxonomy" id="2901836"/>
    <lineage>
        <taxon>Bacteria</taxon>
        <taxon>Bacillati</taxon>
        <taxon>Bacillota</taxon>
        <taxon>Bacilli</taxon>
        <taxon>Bacillales</taxon>
        <taxon>Alicyclobacillaceae</taxon>
        <taxon>Fodinisporobacter</taxon>
    </lineage>
</organism>
<dbReference type="RefSeq" id="WP_347438969.1">
    <property type="nucleotide sequence ID" value="NZ_CP089291.1"/>
</dbReference>
<feature type="transmembrane region" description="Helical" evidence="1">
    <location>
        <begin position="13"/>
        <end position="37"/>
    </location>
</feature>
<dbReference type="EMBL" id="CP089291">
    <property type="protein sequence ID" value="UOF92292.1"/>
    <property type="molecule type" value="Genomic_DNA"/>
</dbReference>
<evidence type="ECO:0000256" key="1">
    <source>
        <dbReference type="SAM" id="Phobius"/>
    </source>
</evidence>
<name>A0ABY4CP69_9BACL</name>
<feature type="domain" description="Peptidase M56" evidence="2">
    <location>
        <begin position="67"/>
        <end position="248"/>
    </location>
</feature>
<dbReference type="Gene3D" id="3.30.2010.10">
    <property type="entry name" value="Metalloproteases ('zincins'), catalytic domain"/>
    <property type="match status" value="1"/>
</dbReference>
<dbReference type="PANTHER" id="PTHR34978:SF3">
    <property type="entry name" value="SLR0241 PROTEIN"/>
    <property type="match status" value="1"/>
</dbReference>
<keyword evidence="1" id="KW-0472">Membrane</keyword>
<dbReference type="Pfam" id="PF05569">
    <property type="entry name" value="Peptidase_M56"/>
    <property type="match status" value="1"/>
</dbReference>
<evidence type="ECO:0000313" key="4">
    <source>
        <dbReference type="Proteomes" id="UP000830167"/>
    </source>
</evidence>
<protein>
    <submittedName>
        <fullName evidence="3">M56 family metallopeptidase</fullName>
    </submittedName>
</protein>
<dbReference type="InterPro" id="IPR008756">
    <property type="entry name" value="Peptidase_M56"/>
</dbReference>
<accession>A0ABY4CP69</accession>
<keyword evidence="1" id="KW-1133">Transmembrane helix</keyword>
<dbReference type="PANTHER" id="PTHR34978">
    <property type="entry name" value="POSSIBLE SENSOR-TRANSDUCER PROTEIN BLAR"/>
    <property type="match status" value="1"/>
</dbReference>
<dbReference type="InterPro" id="IPR052173">
    <property type="entry name" value="Beta-lactam_resp_regulator"/>
</dbReference>
<keyword evidence="1" id="KW-0812">Transmembrane</keyword>
<dbReference type="CDD" id="cd07326">
    <property type="entry name" value="M56_BlaR1_MecR1_like"/>
    <property type="match status" value="1"/>
</dbReference>
<evidence type="ECO:0000259" key="2">
    <source>
        <dbReference type="Pfam" id="PF05569"/>
    </source>
</evidence>
<sequence>MDEKTLLKLGNQAFARIVMSFLLLVFIMSGLIIHVFLNDPINLLQRWIRFCTTIGTHGIWWSILLGIPVCGICGIMTIRLISVIVKEYRFYSSLQNYECMEMPLHAKTIVRSHQGLHSLCIINDDAVFAFCYGFIRPNIYISKGFLNHLSQAELEAVLLHEQAHIKYHDTWKVFVAKIIMHVLFFVPTVQQLGSNYLMYKELLADQYAIRIMKRMEPLGSALVKIIHMNQTNRQRPYGVNGFDDRINIRIRNVLGHEAEESLFFAKRHKTYLLLILVVLFFYVFGTGCV</sequence>
<evidence type="ECO:0000313" key="3">
    <source>
        <dbReference type="EMBL" id="UOF92292.1"/>
    </source>
</evidence>
<keyword evidence="4" id="KW-1185">Reference proteome</keyword>
<feature type="transmembrane region" description="Helical" evidence="1">
    <location>
        <begin position="270"/>
        <end position="287"/>
    </location>
</feature>
<reference evidence="3" key="1">
    <citation type="submission" date="2021-12" db="EMBL/GenBank/DDBJ databases">
        <title>Alicyclobacillaceae gen. nov., sp. nov., isolated from chalcocite enrichment system.</title>
        <authorList>
            <person name="Jiang Z."/>
        </authorList>
    </citation>
    <scope>NUCLEOTIDE SEQUENCE</scope>
    <source>
        <strain evidence="3">MYW30-H2</strain>
    </source>
</reference>
<proteinExistence type="predicted"/>
<feature type="transmembrane region" description="Helical" evidence="1">
    <location>
        <begin position="59"/>
        <end position="81"/>
    </location>
</feature>
<gene>
    <name evidence="3" type="ORF">LSG31_09070</name>
</gene>